<proteinExistence type="predicted"/>
<name>A0A9W7W382_9PEZI</name>
<dbReference type="AlphaFoldDB" id="A0A9W7W382"/>
<gene>
    <name evidence="2" type="ORF">Tdes44962_MAKER02538</name>
</gene>
<accession>A0A9W7W382</accession>
<evidence type="ECO:0000313" key="2">
    <source>
        <dbReference type="EMBL" id="KAH9828175.1"/>
    </source>
</evidence>
<dbReference type="OrthoDB" id="2332199at2759"/>
<evidence type="ECO:0000256" key="1">
    <source>
        <dbReference type="SAM" id="Phobius"/>
    </source>
</evidence>
<comment type="caution">
    <text evidence="2">The sequence shown here is derived from an EMBL/GenBank/DDBJ whole genome shotgun (WGS) entry which is preliminary data.</text>
</comment>
<keyword evidence="1" id="KW-1133">Transmembrane helix</keyword>
<keyword evidence="1" id="KW-0472">Membrane</keyword>
<organism evidence="2 3">
    <name type="scientific">Teratosphaeria destructans</name>
    <dbReference type="NCBI Taxonomy" id="418781"/>
    <lineage>
        <taxon>Eukaryota</taxon>
        <taxon>Fungi</taxon>
        <taxon>Dikarya</taxon>
        <taxon>Ascomycota</taxon>
        <taxon>Pezizomycotina</taxon>
        <taxon>Dothideomycetes</taxon>
        <taxon>Dothideomycetidae</taxon>
        <taxon>Mycosphaerellales</taxon>
        <taxon>Teratosphaeriaceae</taxon>
        <taxon>Teratosphaeria</taxon>
    </lineage>
</organism>
<evidence type="ECO:0000313" key="3">
    <source>
        <dbReference type="Proteomes" id="UP001138500"/>
    </source>
</evidence>
<reference evidence="2 3" key="2">
    <citation type="journal article" date="2021" name="Curr. Genet.">
        <title>Genetic response to nitrogen starvation in the aggressive Eucalyptus foliar pathogen Teratosphaeria destructans.</title>
        <authorList>
            <person name="Havenga M."/>
            <person name="Wingfield B.D."/>
            <person name="Wingfield M.J."/>
            <person name="Dreyer L.L."/>
            <person name="Roets F."/>
            <person name="Aylward J."/>
        </authorList>
    </citation>
    <scope>NUCLEOTIDE SEQUENCE [LARGE SCALE GENOMIC DNA]</scope>
    <source>
        <strain evidence="2">CMW44962</strain>
    </source>
</reference>
<dbReference type="EMBL" id="RIBY02001778">
    <property type="protein sequence ID" value="KAH9828175.1"/>
    <property type="molecule type" value="Genomic_DNA"/>
</dbReference>
<feature type="transmembrane region" description="Helical" evidence="1">
    <location>
        <begin position="113"/>
        <end position="131"/>
    </location>
</feature>
<dbReference type="Proteomes" id="UP001138500">
    <property type="component" value="Unassembled WGS sequence"/>
</dbReference>
<reference evidence="2 3" key="1">
    <citation type="journal article" date="2018" name="IMA Fungus">
        <title>IMA Genome-F 10: Nine draft genome sequences of Claviceps purpurea s.lat., including C. arundinis, C. humidiphila, and C. cf. spartinae, pseudomolecules for the pitch canker pathogen Fusarium circinatum, draft genome of Davidsoniella eucalypti, Grosmannia galeiformis, Quambalaria eucalypti, and Teratosphaeria destructans.</title>
        <authorList>
            <person name="Wingfield B.D."/>
            <person name="Liu M."/>
            <person name="Nguyen H.D."/>
            <person name="Lane F.A."/>
            <person name="Morgan S.W."/>
            <person name="De Vos L."/>
            <person name="Wilken P.M."/>
            <person name="Duong T.A."/>
            <person name="Aylward J."/>
            <person name="Coetzee M.P."/>
            <person name="Dadej K."/>
            <person name="De Beer Z.W."/>
            <person name="Findlay W."/>
            <person name="Havenga M."/>
            <person name="Kolarik M."/>
            <person name="Menzies J.G."/>
            <person name="Naidoo K."/>
            <person name="Pochopski O."/>
            <person name="Shoukouhi P."/>
            <person name="Santana Q.C."/>
            <person name="Seifert K.A."/>
            <person name="Soal N."/>
            <person name="Steenkamp E.T."/>
            <person name="Tatham C.T."/>
            <person name="van der Nest M.A."/>
            <person name="Wingfield M.J."/>
        </authorList>
    </citation>
    <scope>NUCLEOTIDE SEQUENCE [LARGE SCALE GENOMIC DNA]</scope>
    <source>
        <strain evidence="2">CMW44962</strain>
    </source>
</reference>
<keyword evidence="1" id="KW-0812">Transmembrane</keyword>
<protein>
    <submittedName>
        <fullName evidence="2">Uncharacterized protein</fullName>
    </submittedName>
</protein>
<sequence length="267" mass="29782">MGVSLSTARYLAPASFVYDFALQQYGLNSKPNMLDVHNHNLSFWSPQPYFIGAFFFPQQCFQLAWMWKLWRLDDKDPPQARELDQIRRFVPYYALGNACIGTWMFFWNSERLGVANVFVIVNTVTQLWYALTQLEPMDTRSWPSILTHVVSKTFAGIGVLDILHNTSVAYFKDQAPGLGVEILTGALFAGLGAASDWILGGCLVYDLVGLSVGQAVYTGQGWSRLLGAYAVGTAAIVGVRNWLAPPYVSEREEGYVEAAQDEGDERV</sequence>
<keyword evidence="3" id="KW-1185">Reference proteome</keyword>
<feature type="transmembrane region" description="Helical" evidence="1">
    <location>
        <begin position="90"/>
        <end position="107"/>
    </location>
</feature>